<evidence type="ECO:0000256" key="3">
    <source>
        <dbReference type="ARBA" id="ARBA00022982"/>
    </source>
</evidence>
<dbReference type="VEuPathDB" id="FungiDB:SPPG_07581"/>
<proteinExistence type="predicted"/>
<dbReference type="OrthoDB" id="167398at2759"/>
<reference evidence="10 11" key="1">
    <citation type="submission" date="2009-08" db="EMBL/GenBank/DDBJ databases">
        <title>The Genome Sequence of Spizellomyces punctatus strain DAOM BR117.</title>
        <authorList>
            <consortium name="The Broad Institute Genome Sequencing Platform"/>
            <person name="Russ C."/>
            <person name="Cuomo C."/>
            <person name="Shea T."/>
            <person name="Young S.K."/>
            <person name="Zeng Q."/>
            <person name="Koehrsen M."/>
            <person name="Haas B."/>
            <person name="Borodovsky M."/>
            <person name="Guigo R."/>
            <person name="Alvarado L."/>
            <person name="Berlin A."/>
            <person name="Bochicchio J."/>
            <person name="Borenstein D."/>
            <person name="Chapman S."/>
            <person name="Chen Z."/>
            <person name="Engels R."/>
            <person name="Freedman E."/>
            <person name="Gellesch M."/>
            <person name="Goldberg J."/>
            <person name="Griggs A."/>
            <person name="Gujja S."/>
            <person name="Heiman D."/>
            <person name="Hepburn T."/>
            <person name="Howarth C."/>
            <person name="Jen D."/>
            <person name="Larson L."/>
            <person name="Lewis B."/>
            <person name="Mehta T."/>
            <person name="Park D."/>
            <person name="Pearson M."/>
            <person name="Roberts A."/>
            <person name="Saif S."/>
            <person name="Shenoy N."/>
            <person name="Sisk P."/>
            <person name="Stolte C."/>
            <person name="Sykes S."/>
            <person name="Thomson T."/>
            <person name="Walk T."/>
            <person name="White J."/>
            <person name="Yandava C."/>
            <person name="Burger G."/>
            <person name="Gray M.W."/>
            <person name="Holland P.W.H."/>
            <person name="King N."/>
            <person name="Lang F.B.F."/>
            <person name="Roger A.J."/>
            <person name="Ruiz-Trillo I."/>
            <person name="Lander E."/>
            <person name="Nusbaum C."/>
        </authorList>
    </citation>
    <scope>NUCLEOTIDE SEQUENCE [LARGE SCALE GENOMIC DNA]</scope>
    <source>
        <strain evidence="10 11">DAOM BR117</strain>
    </source>
</reference>
<dbReference type="GO" id="GO:0006811">
    <property type="term" value="P:monoatomic ion transport"/>
    <property type="evidence" value="ECO:0007669"/>
    <property type="project" value="UniProtKB-KW"/>
</dbReference>
<dbReference type="InterPro" id="IPR013121">
    <property type="entry name" value="Fe_red_NAD-bd_6"/>
</dbReference>
<sequence length="521" mass="59644">MTGRPEEGLFTNMTARKFGFYVFWVILHVGTWIFGFYKQKLDDELALLNSIGGSVWTSRGAGLVLALDCALLVLPMCRNLISMIRGTRINRIIPFDQNIFFHKCTAYAMLFFTLVHVNAHYMNFFKVELMLFKALPFRPWQLHYTIYGGVTGHIMLVIMFIMYSAAKIQVRQKKFELFWYSHHLFVPFYICLFLHYAGCFVKSASTKQCKPYGSNVFTIPAFSLYILERIIREYRARKETNLTKVVFHAGDTMELRFEKPSFKYKPGQYLFLNIPSVSYLQWHPFTISSCPEEGFVSVHIRIVGDWTRKAAKMLGCYNTSADSPSKPGVKLPTIRVDGPFGAPAEDFYNYEVAVLVSAGIGVTPAASLLKSVWYKYYRKAPMRLRKVYFFWTSREKESFSWFQSLLSTLEQSVPTSFLEIHVYLTGKLSVDDIQNVVLNDPDSNYDPLTELRNKTHFGRPEWPRIFGGVRAGIEREVTASGGTTQVGVFYCGPTGLAHVLKKACGSQSGGGVEFEFRKEHF</sequence>
<dbReference type="RefSeq" id="XP_016605233.1">
    <property type="nucleotide sequence ID" value="XM_016755748.1"/>
</dbReference>
<dbReference type="SFLD" id="SFLDS00052">
    <property type="entry name" value="Ferric_Reductase_Domain"/>
    <property type="match status" value="1"/>
</dbReference>
<dbReference type="Gene3D" id="3.40.50.80">
    <property type="entry name" value="Nucleotide-binding domain of ferredoxin-NADP reductase (FNR) module"/>
    <property type="match status" value="1"/>
</dbReference>
<feature type="transmembrane region" description="Helical" evidence="8">
    <location>
        <begin position="98"/>
        <end position="122"/>
    </location>
</feature>
<dbReference type="Pfam" id="PF08022">
    <property type="entry name" value="FAD_binding_8"/>
    <property type="match status" value="1"/>
</dbReference>
<feature type="transmembrane region" description="Helical" evidence="8">
    <location>
        <begin position="57"/>
        <end position="77"/>
    </location>
</feature>
<dbReference type="InterPro" id="IPR013130">
    <property type="entry name" value="Fe3_Rdtase_TM_dom"/>
</dbReference>
<dbReference type="InParanoid" id="A0A0L0H960"/>
<dbReference type="GO" id="GO:0043020">
    <property type="term" value="C:NADPH oxidase complex"/>
    <property type="evidence" value="ECO:0007669"/>
    <property type="project" value="TreeGrafter"/>
</dbReference>
<dbReference type="eggNOG" id="KOG0039">
    <property type="taxonomic scope" value="Eukaryota"/>
</dbReference>
<evidence type="ECO:0000313" key="11">
    <source>
        <dbReference type="Proteomes" id="UP000053201"/>
    </source>
</evidence>
<dbReference type="SFLD" id="SFLDG01169">
    <property type="entry name" value="NADPH_oxidase_subgroup_(NOX)"/>
    <property type="match status" value="1"/>
</dbReference>
<keyword evidence="2 8" id="KW-0812">Transmembrane</keyword>
<dbReference type="PANTHER" id="PTHR11972:SF39">
    <property type="entry name" value="FAD-BINDING FR-TYPE DOMAIN-CONTAINING PROTEIN"/>
    <property type="match status" value="1"/>
</dbReference>
<feature type="transmembrane region" description="Helical" evidence="8">
    <location>
        <begin position="18"/>
        <end position="37"/>
    </location>
</feature>
<dbReference type="SFLD" id="SFLDG01168">
    <property type="entry name" value="Ferric_reductase_subgroup_(FRE"/>
    <property type="match status" value="1"/>
</dbReference>
<dbReference type="OMA" id="FTFAKEH"/>
<evidence type="ECO:0000256" key="6">
    <source>
        <dbReference type="ARBA" id="ARBA00023065"/>
    </source>
</evidence>
<evidence type="ECO:0000259" key="9">
    <source>
        <dbReference type="PROSITE" id="PS51384"/>
    </source>
</evidence>
<protein>
    <recommendedName>
        <fullName evidence="9">FAD-binding FR-type domain-containing protein</fullName>
    </recommendedName>
</protein>
<evidence type="ECO:0000256" key="8">
    <source>
        <dbReference type="SAM" id="Phobius"/>
    </source>
</evidence>
<evidence type="ECO:0000256" key="1">
    <source>
        <dbReference type="ARBA" id="ARBA00004141"/>
    </source>
</evidence>
<dbReference type="InterPro" id="IPR013112">
    <property type="entry name" value="FAD-bd_8"/>
</dbReference>
<dbReference type="Gene3D" id="2.40.30.10">
    <property type="entry name" value="Translation factors"/>
    <property type="match status" value="1"/>
</dbReference>
<dbReference type="STRING" id="645134.A0A0L0H960"/>
<dbReference type="GO" id="GO:0016175">
    <property type="term" value="F:superoxide-generating NAD(P)H oxidase activity"/>
    <property type="evidence" value="ECO:0007669"/>
    <property type="project" value="TreeGrafter"/>
</dbReference>
<dbReference type="Pfam" id="PF01794">
    <property type="entry name" value="Ferric_reduct"/>
    <property type="match status" value="1"/>
</dbReference>
<dbReference type="GO" id="GO:0042554">
    <property type="term" value="P:superoxide anion generation"/>
    <property type="evidence" value="ECO:0007669"/>
    <property type="project" value="TreeGrafter"/>
</dbReference>
<dbReference type="FunCoup" id="A0A0L0H960">
    <property type="interactions" value="165"/>
</dbReference>
<evidence type="ECO:0000313" key="10">
    <source>
        <dbReference type="EMBL" id="KNC97193.1"/>
    </source>
</evidence>
<gene>
    <name evidence="10" type="ORF">SPPG_07581</name>
</gene>
<keyword evidence="5" id="KW-0560">Oxidoreductase</keyword>
<keyword evidence="4 8" id="KW-1133">Transmembrane helix</keyword>
<keyword evidence="3" id="KW-0249">Electron transport</keyword>
<dbReference type="Pfam" id="PF08030">
    <property type="entry name" value="NAD_binding_6"/>
    <property type="match status" value="1"/>
</dbReference>
<dbReference type="InterPro" id="IPR017927">
    <property type="entry name" value="FAD-bd_FR_type"/>
</dbReference>
<dbReference type="PROSITE" id="PS51384">
    <property type="entry name" value="FAD_FR"/>
    <property type="match status" value="1"/>
</dbReference>
<dbReference type="InterPro" id="IPR017938">
    <property type="entry name" value="Riboflavin_synthase-like_b-brl"/>
</dbReference>
<dbReference type="InterPro" id="IPR050369">
    <property type="entry name" value="RBOH/FRE"/>
</dbReference>
<dbReference type="SUPFAM" id="SSF52343">
    <property type="entry name" value="Ferredoxin reductase-like, C-terminal NADP-linked domain"/>
    <property type="match status" value="1"/>
</dbReference>
<keyword evidence="11" id="KW-1185">Reference proteome</keyword>
<dbReference type="Proteomes" id="UP000053201">
    <property type="component" value="Unassembled WGS sequence"/>
</dbReference>
<dbReference type="PANTHER" id="PTHR11972">
    <property type="entry name" value="NADPH OXIDASE"/>
    <property type="match status" value="1"/>
</dbReference>
<feature type="transmembrane region" description="Helical" evidence="8">
    <location>
        <begin position="142"/>
        <end position="165"/>
    </location>
</feature>
<dbReference type="InterPro" id="IPR039261">
    <property type="entry name" value="FNR_nucleotide-bd"/>
</dbReference>
<dbReference type="GO" id="GO:0006952">
    <property type="term" value="P:defense response"/>
    <property type="evidence" value="ECO:0007669"/>
    <property type="project" value="TreeGrafter"/>
</dbReference>
<feature type="domain" description="FAD-binding FR-type" evidence="9">
    <location>
        <begin position="229"/>
        <end position="346"/>
    </location>
</feature>
<organism evidence="10 11">
    <name type="scientific">Spizellomyces punctatus (strain DAOM BR117)</name>
    <dbReference type="NCBI Taxonomy" id="645134"/>
    <lineage>
        <taxon>Eukaryota</taxon>
        <taxon>Fungi</taxon>
        <taxon>Fungi incertae sedis</taxon>
        <taxon>Chytridiomycota</taxon>
        <taxon>Chytridiomycota incertae sedis</taxon>
        <taxon>Chytridiomycetes</taxon>
        <taxon>Spizellomycetales</taxon>
        <taxon>Spizellomycetaceae</taxon>
        <taxon>Spizellomyces</taxon>
    </lineage>
</organism>
<keyword evidence="7 8" id="KW-0472">Membrane</keyword>
<keyword evidence="6" id="KW-0406">Ion transport</keyword>
<evidence type="ECO:0000256" key="5">
    <source>
        <dbReference type="ARBA" id="ARBA00023002"/>
    </source>
</evidence>
<comment type="subcellular location">
    <subcellularLocation>
        <location evidence="1">Membrane</location>
        <topology evidence="1">Multi-pass membrane protein</topology>
    </subcellularLocation>
</comment>
<evidence type="ECO:0000256" key="4">
    <source>
        <dbReference type="ARBA" id="ARBA00022989"/>
    </source>
</evidence>
<dbReference type="AlphaFoldDB" id="A0A0L0H960"/>
<accession>A0A0L0H960</accession>
<dbReference type="EMBL" id="KQ257465">
    <property type="protein sequence ID" value="KNC97193.1"/>
    <property type="molecule type" value="Genomic_DNA"/>
</dbReference>
<dbReference type="CDD" id="cd06186">
    <property type="entry name" value="NOX_Duox_like_FAD_NADP"/>
    <property type="match status" value="1"/>
</dbReference>
<evidence type="ECO:0000256" key="7">
    <source>
        <dbReference type="ARBA" id="ARBA00023136"/>
    </source>
</evidence>
<feature type="transmembrane region" description="Helical" evidence="8">
    <location>
        <begin position="177"/>
        <end position="198"/>
    </location>
</feature>
<dbReference type="GeneID" id="27690789"/>
<keyword evidence="6" id="KW-0813">Transport</keyword>
<evidence type="ECO:0000256" key="2">
    <source>
        <dbReference type="ARBA" id="ARBA00022692"/>
    </source>
</evidence>
<dbReference type="SUPFAM" id="SSF63380">
    <property type="entry name" value="Riboflavin synthase domain-like"/>
    <property type="match status" value="1"/>
</dbReference>
<name>A0A0L0H960_SPIPD</name>